<reference evidence="5" key="1">
    <citation type="journal article" date="2021" name="Nat. Commun.">
        <title>Genetic determinants of endophytism in the Arabidopsis root mycobiome.</title>
        <authorList>
            <person name="Mesny F."/>
            <person name="Miyauchi S."/>
            <person name="Thiergart T."/>
            <person name="Pickel B."/>
            <person name="Atanasova L."/>
            <person name="Karlsson M."/>
            <person name="Huettel B."/>
            <person name="Barry K.W."/>
            <person name="Haridas S."/>
            <person name="Chen C."/>
            <person name="Bauer D."/>
            <person name="Andreopoulos W."/>
            <person name="Pangilinan J."/>
            <person name="LaButti K."/>
            <person name="Riley R."/>
            <person name="Lipzen A."/>
            <person name="Clum A."/>
            <person name="Drula E."/>
            <person name="Henrissat B."/>
            <person name="Kohler A."/>
            <person name="Grigoriev I.V."/>
            <person name="Martin F.M."/>
            <person name="Hacquard S."/>
        </authorList>
    </citation>
    <scope>NUCLEOTIDE SEQUENCE</scope>
    <source>
        <strain evidence="5">MPI-SDFR-AT-0068</strain>
    </source>
</reference>
<dbReference type="Gene3D" id="1.25.40.20">
    <property type="entry name" value="Ankyrin repeat-containing domain"/>
    <property type="match status" value="4"/>
</dbReference>
<comment type="caution">
    <text evidence="5">The sequence shown here is derived from an EMBL/GenBank/DDBJ whole genome shotgun (WGS) entry which is preliminary data.</text>
</comment>
<dbReference type="InterPro" id="IPR002110">
    <property type="entry name" value="Ankyrin_rpt"/>
</dbReference>
<keyword evidence="6" id="KW-1185">Reference proteome</keyword>
<dbReference type="PANTHER" id="PTHR24198:SF165">
    <property type="entry name" value="ANKYRIN REPEAT-CONTAINING PROTEIN-RELATED"/>
    <property type="match status" value="1"/>
</dbReference>
<evidence type="ECO:0000313" key="5">
    <source>
        <dbReference type="EMBL" id="KAH7242725.1"/>
    </source>
</evidence>
<dbReference type="PROSITE" id="PS50088">
    <property type="entry name" value="ANK_REPEAT"/>
    <property type="match status" value="2"/>
</dbReference>
<accession>A0A8K0RZE9</accession>
<feature type="repeat" description="ANK" evidence="3">
    <location>
        <begin position="505"/>
        <end position="537"/>
    </location>
</feature>
<gene>
    <name evidence="5" type="ORF">BKA59DRAFT_546969</name>
</gene>
<sequence length="1537" mass="169190">MAASLNHNSDGEREKGWTRLACAAEAGNIDKVLELLAGADRLGIDIDARDYSGCTPLALATQKGHTAVVETLLAYGANPNLQDLDQVAPLWQAARHGHTSIVRLLLASGRLSDVNPRPAYLHQHFPETPLSIATKEGHRETAELLALADGIKPYLTIPHHKRSDGRTSMLGLAIRNGFEEAALALLNKCDFKDAGSGNGDHSDSTTENTIEPTSKLLVLAISAGCSRIVRELLTKHEIDINAAHGYYAGKELDWFYHTPLMAASSRGDVYTVRSLLDMDEIRPGINSRHDGTALTAAAKGGFVDVVKILLADGRIEIDCKDMYERTALSHAAESASEAIVTELLATGAADPNGRDKFERTPLIRAVDPGSEYGHANSHLYEGVVHRLLTDSRTDVNAQDYDRRTALSCAAENGALGLVMTLLEHPDIDLTSAFQDSSSLLWAASNGHADVVQALLNTGRIDVNVIYPRWKTAAIITVAQYDRPGDESVARVLLSTGGINLDLTVNGKTALMLAASGGKAGMVRLLIASGCNPNMQDNEGNTALCLASDSFFMLEVEVIEGLLEAPGIQPDLSNNVGRTALSLAAEAAKIGHVNALLASNSVNPDTRDLDGRGPLSWVFGEAGLLSRERKEERKIVLRELLRIPAVDPNAEDHNGLTPLLLAILSENGNEYVEILLTRSDINVNQPRAGSDSRPLDIAIQTGNMDTVMLLQKRGAIDPIQSVGFHHFDANFTVEDGFLPSAYSMFEGTRPQQGQRQLARRLSSQESGSSSASDELYLDHVTSVTDSLQRALRKNILREHFLHLDKHQAYIDELAESTGSLCSSCSAIDLGSAFWKRHTQYGGRVITDLGRVNETWKERACSLCRMFASVYVRTGINGVYKLVSFSTTQSWLCQTEMARWDDFRFKRFVDTMLLAVIPDKMVADMVYETQHPLGGEASPPKRTKDVVKAAFSSGLIGRLGSNGPSGASATIPRLGAVISDWSVARDWIAVCRENHGRRCKPLRIGNIPHFYLIECSTRKIIEHEPSQPGRPPEYVALSYVWGKSPAGQQPPHRSRQQETLEDEGTGLVEAAIEDAIRVTIQLGYQYLWVDRYCIVQTGDEAIKQEQLRHMHLVYANAEVTLIAAAGDDASAGLPGAPGRPRQQQPGAFIQDHALVCIPPDPSQHIRRSTWATRGWTYQEGLLARRRLYFSEHEMSYECRHMICREAIRLPYGLEKTISGSKPRFMEPFWMYQPYKMPGADASHTGLGLFDLLAVYTTRQLSLPSDTLNAMLGILNLLSQKKKKPIYHICGVPILRLNDKKSGINANNNVTAAVGLGGFLDGLCWRLQEPAQRRHGFPSWSWTGWQGVVAGMSKDSQPINPTSGFAIDISIILGDQEDGIVVPWNLCYDQLRMKDDNNSVIQSGQQHILEITASAATIKFRRGEYDGRPNTWIGTVCAGDKIWQGEFLLTRKAEDNDNSEERLISSLLQKPWTGIVLGTSQSQKHTNLHDTTVLVIQEQEHGQRQRSVRDHIYCERIGLLTLIHCTLDDSLLEQRTWRLK</sequence>
<keyword evidence="1" id="KW-0677">Repeat</keyword>
<evidence type="ECO:0000256" key="3">
    <source>
        <dbReference type="PROSITE-ProRule" id="PRU00023"/>
    </source>
</evidence>
<dbReference type="Pfam" id="PF12796">
    <property type="entry name" value="Ank_2"/>
    <property type="match status" value="4"/>
</dbReference>
<evidence type="ECO:0000256" key="1">
    <source>
        <dbReference type="ARBA" id="ARBA00022737"/>
    </source>
</evidence>
<dbReference type="Proteomes" id="UP000813427">
    <property type="component" value="Unassembled WGS sequence"/>
</dbReference>
<dbReference type="PROSITE" id="PS50297">
    <property type="entry name" value="ANK_REP_REGION"/>
    <property type="match status" value="2"/>
</dbReference>
<proteinExistence type="predicted"/>
<dbReference type="PANTHER" id="PTHR24198">
    <property type="entry name" value="ANKYRIN REPEAT AND PROTEIN KINASE DOMAIN-CONTAINING PROTEIN"/>
    <property type="match status" value="1"/>
</dbReference>
<dbReference type="SUPFAM" id="SSF48403">
    <property type="entry name" value="Ankyrin repeat"/>
    <property type="match status" value="2"/>
</dbReference>
<evidence type="ECO:0000259" key="4">
    <source>
        <dbReference type="Pfam" id="PF06985"/>
    </source>
</evidence>
<name>A0A8K0RZE9_9HYPO</name>
<organism evidence="5 6">
    <name type="scientific">Fusarium tricinctum</name>
    <dbReference type="NCBI Taxonomy" id="61284"/>
    <lineage>
        <taxon>Eukaryota</taxon>
        <taxon>Fungi</taxon>
        <taxon>Dikarya</taxon>
        <taxon>Ascomycota</taxon>
        <taxon>Pezizomycotina</taxon>
        <taxon>Sordariomycetes</taxon>
        <taxon>Hypocreomycetidae</taxon>
        <taxon>Hypocreales</taxon>
        <taxon>Nectriaceae</taxon>
        <taxon>Fusarium</taxon>
        <taxon>Fusarium tricinctum species complex</taxon>
    </lineage>
</organism>
<evidence type="ECO:0000313" key="6">
    <source>
        <dbReference type="Proteomes" id="UP000813427"/>
    </source>
</evidence>
<feature type="domain" description="Heterokaryon incompatibility" evidence="4">
    <location>
        <begin position="1032"/>
        <end position="1177"/>
    </location>
</feature>
<keyword evidence="2 3" id="KW-0040">ANK repeat</keyword>
<dbReference type="SMART" id="SM00248">
    <property type="entry name" value="ANK"/>
    <property type="match status" value="17"/>
</dbReference>
<dbReference type="InterPro" id="IPR010730">
    <property type="entry name" value="HET"/>
</dbReference>
<dbReference type="Pfam" id="PF00023">
    <property type="entry name" value="Ank"/>
    <property type="match status" value="1"/>
</dbReference>
<feature type="repeat" description="ANK" evidence="3">
    <location>
        <begin position="52"/>
        <end position="84"/>
    </location>
</feature>
<evidence type="ECO:0000256" key="2">
    <source>
        <dbReference type="ARBA" id="ARBA00023043"/>
    </source>
</evidence>
<dbReference type="InterPro" id="IPR036770">
    <property type="entry name" value="Ankyrin_rpt-contain_sf"/>
</dbReference>
<dbReference type="EMBL" id="JAGPXF010000005">
    <property type="protein sequence ID" value="KAH7242725.1"/>
    <property type="molecule type" value="Genomic_DNA"/>
</dbReference>
<dbReference type="Pfam" id="PF06985">
    <property type="entry name" value="HET"/>
    <property type="match status" value="1"/>
</dbReference>
<protein>
    <submittedName>
        <fullName evidence="5">Ankyrin repeat-containing domain protein</fullName>
    </submittedName>
</protein>
<dbReference type="OrthoDB" id="5428863at2759"/>